<dbReference type="InterPro" id="IPR001304">
    <property type="entry name" value="C-type_lectin-like"/>
</dbReference>
<gene>
    <name evidence="6" type="primary">LOC110979847</name>
</gene>
<dbReference type="InterPro" id="IPR016186">
    <property type="entry name" value="C-type_lectin-like/link_sf"/>
</dbReference>
<evidence type="ECO:0000313" key="5">
    <source>
        <dbReference type="Proteomes" id="UP000694845"/>
    </source>
</evidence>
<dbReference type="PANTHER" id="PTHR22801">
    <property type="entry name" value="LITHOSTATHINE"/>
    <property type="match status" value="1"/>
</dbReference>
<proteinExistence type="predicted"/>
<evidence type="ECO:0000259" key="4">
    <source>
        <dbReference type="PROSITE" id="PS50041"/>
    </source>
</evidence>
<dbReference type="GeneID" id="110979847"/>
<dbReference type="OrthoDB" id="9896688at2759"/>
<dbReference type="InterPro" id="IPR050801">
    <property type="entry name" value="Ca-Dep_Lectins_ImmuneDev"/>
</dbReference>
<evidence type="ECO:0000256" key="3">
    <source>
        <dbReference type="SAM" id="SignalP"/>
    </source>
</evidence>
<dbReference type="Gene3D" id="3.10.100.10">
    <property type="entry name" value="Mannose-Binding Protein A, subunit A"/>
    <property type="match status" value="2"/>
</dbReference>
<keyword evidence="3" id="KW-0732">Signal</keyword>
<evidence type="ECO:0000256" key="2">
    <source>
        <dbReference type="SAM" id="MobiDB-lite"/>
    </source>
</evidence>
<organism evidence="5 6">
    <name type="scientific">Acanthaster planci</name>
    <name type="common">Crown-of-thorns starfish</name>
    <dbReference type="NCBI Taxonomy" id="133434"/>
    <lineage>
        <taxon>Eukaryota</taxon>
        <taxon>Metazoa</taxon>
        <taxon>Echinodermata</taxon>
        <taxon>Eleutherozoa</taxon>
        <taxon>Asterozoa</taxon>
        <taxon>Asteroidea</taxon>
        <taxon>Valvatacea</taxon>
        <taxon>Valvatida</taxon>
        <taxon>Acanthasteridae</taxon>
        <taxon>Acanthaster</taxon>
    </lineage>
</organism>
<dbReference type="KEGG" id="aplc:110979847"/>
<feature type="chain" id="PRO_5034073128" evidence="3">
    <location>
        <begin position="23"/>
        <end position="392"/>
    </location>
</feature>
<keyword evidence="1" id="KW-1015">Disulfide bond</keyword>
<feature type="domain" description="C-type lectin" evidence="4">
    <location>
        <begin position="177"/>
        <end position="294"/>
    </location>
</feature>
<accession>A0A8B7YEH4</accession>
<keyword evidence="5" id="KW-1185">Reference proteome</keyword>
<dbReference type="PROSITE" id="PS00615">
    <property type="entry name" value="C_TYPE_LECTIN_1"/>
    <property type="match status" value="1"/>
</dbReference>
<dbReference type="SUPFAM" id="SSF56436">
    <property type="entry name" value="C-type lectin-like"/>
    <property type="match status" value="2"/>
</dbReference>
<feature type="signal peptide" evidence="3">
    <location>
        <begin position="1"/>
        <end position="22"/>
    </location>
</feature>
<evidence type="ECO:0000256" key="1">
    <source>
        <dbReference type="ARBA" id="ARBA00023157"/>
    </source>
</evidence>
<feature type="domain" description="C-type lectin" evidence="4">
    <location>
        <begin position="30"/>
        <end position="144"/>
    </location>
</feature>
<feature type="region of interest" description="Disordered" evidence="2">
    <location>
        <begin position="356"/>
        <end position="392"/>
    </location>
</feature>
<sequence length="392" mass="43312">MNGQTASLLTFFVLSSLPGAMLVYTAYSPTTGYSFVVFEDSVDDTDSWFEARAKCRVHSQYADLAEISASDFTIVQDLLSNSQASSSSYWIGIYDHLSEMNFKSLYTGADITFANWDNDRPKNDMNKNCGSWDTSNSYWKDEACTGKKRGVLCRMLTPIPSSNIDPNTGCPPTMVPFDDVCYDFRVLMTGNFSSARQACETLPGRMIIPESQSEADFVDLYTILTGKATFWLGITDEEEDNDLRSIYGPNLSFEKWHPSGSGVVASETDCAYIDTSSGYWLTDHCDEPKGVMCSFVPPLLQEETTVAQSITSTSETTQDAFTIVASTDHDVTSPTSSEAQGPYCKPVERKASTVMSLPGHTRERSHRHAWQRSADESLHRASPVCEASVSGR</sequence>
<dbReference type="InterPro" id="IPR016187">
    <property type="entry name" value="CTDL_fold"/>
</dbReference>
<dbReference type="PROSITE" id="PS50041">
    <property type="entry name" value="C_TYPE_LECTIN_2"/>
    <property type="match status" value="2"/>
</dbReference>
<dbReference type="CDD" id="cd00037">
    <property type="entry name" value="CLECT"/>
    <property type="match status" value="2"/>
</dbReference>
<dbReference type="AlphaFoldDB" id="A0A8B7YEH4"/>
<dbReference type="InterPro" id="IPR018378">
    <property type="entry name" value="C-type_lectin_CS"/>
</dbReference>
<dbReference type="PANTHER" id="PTHR22801:SF63">
    <property type="entry name" value="C-TYPE LECTIN DOMAIN-CONTAINING PROTEIN"/>
    <property type="match status" value="1"/>
</dbReference>
<name>A0A8B7YEH4_ACAPL</name>
<dbReference type="Proteomes" id="UP000694845">
    <property type="component" value="Unplaced"/>
</dbReference>
<dbReference type="Pfam" id="PF00059">
    <property type="entry name" value="Lectin_C"/>
    <property type="match status" value="2"/>
</dbReference>
<protein>
    <submittedName>
        <fullName evidence="6">Macrophage mannose receptor 1-like</fullName>
    </submittedName>
</protein>
<reference evidence="6" key="1">
    <citation type="submission" date="2025-08" db="UniProtKB">
        <authorList>
            <consortium name="RefSeq"/>
        </authorList>
    </citation>
    <scope>IDENTIFICATION</scope>
</reference>
<dbReference type="OMA" id="LCPANML"/>
<dbReference type="SMART" id="SM00034">
    <property type="entry name" value="CLECT"/>
    <property type="match status" value="2"/>
</dbReference>
<dbReference type="RefSeq" id="XP_022091653.1">
    <property type="nucleotide sequence ID" value="XM_022235961.1"/>
</dbReference>
<evidence type="ECO:0000313" key="6">
    <source>
        <dbReference type="RefSeq" id="XP_022091653.1"/>
    </source>
</evidence>